<gene>
    <name evidence="5" type="primary">RpL3-RB</name>
</gene>
<dbReference type="InterPro" id="IPR009000">
    <property type="entry name" value="Transl_B-barrel_sf"/>
</dbReference>
<keyword evidence="3 4" id="KW-0687">Ribonucleoprotein</keyword>
<dbReference type="InterPro" id="IPR019926">
    <property type="entry name" value="Ribosomal_uL3_CS"/>
</dbReference>
<dbReference type="Pfam" id="PF00297">
    <property type="entry name" value="Ribosomal_L3"/>
    <property type="match status" value="1"/>
</dbReference>
<dbReference type="GO" id="GO:0003735">
    <property type="term" value="F:structural constituent of ribosome"/>
    <property type="evidence" value="ECO:0007669"/>
    <property type="project" value="InterPro"/>
</dbReference>
<sequence length="208" mass="23795">MDCYITLVSDHCVSNLTIVHIRYKSKKKAFTKASKKWTDDLGKKSIENDFRKMLRYCKVIRVIAHSQIRLIKQRQKKAHVMEIQLNGGSIEDKVKWAREHLEKPIQVSNVFGQDEMIDCVGVTKGKGFKGVTSRWHTKKLPRKTHKGLRKVACIGAWHPSRVSTTVARAGQKGYHHRTEINKKIYRIGAGIHTRTARSSRTTPPPSTI</sequence>
<evidence type="ECO:0000256" key="2">
    <source>
        <dbReference type="ARBA" id="ARBA00022980"/>
    </source>
</evidence>
<dbReference type="VEuPathDB" id="VectorBase:FBgn0020910"/>
<dbReference type="Gene3D" id="3.30.1430.10">
    <property type="match status" value="1"/>
</dbReference>
<accession>E0R984</accession>
<evidence type="ECO:0000256" key="3">
    <source>
        <dbReference type="ARBA" id="ARBA00023274"/>
    </source>
</evidence>
<comment type="similarity">
    <text evidence="1 4">Belongs to the universal ribosomal protein uL3 family.</text>
</comment>
<dbReference type="PANTHER" id="PTHR11363">
    <property type="entry name" value="60S RIBOSOMAL PROTEIN L3-RELATED"/>
    <property type="match status" value="1"/>
</dbReference>
<dbReference type="GO" id="GO:1990904">
    <property type="term" value="C:ribonucleoprotein complex"/>
    <property type="evidence" value="ECO:0007669"/>
    <property type="project" value="UniProtKB-KW"/>
</dbReference>
<dbReference type="PANTHER" id="PTHR11363:SF5">
    <property type="entry name" value="LARGE RIBOSOMAL SUBUNIT PROTEIN UL3"/>
    <property type="match status" value="1"/>
</dbReference>
<evidence type="ECO:0000313" key="5">
    <source>
        <dbReference type="EMBL" id="ADN07433.1"/>
    </source>
</evidence>
<evidence type="ECO:0000256" key="4">
    <source>
        <dbReference type="RuleBase" id="RU003905"/>
    </source>
</evidence>
<dbReference type="Gene3D" id="2.40.30.10">
    <property type="entry name" value="Translation factors"/>
    <property type="match status" value="1"/>
</dbReference>
<dbReference type="PeptideAtlas" id="E0R984"/>
<dbReference type="GO" id="GO:0005840">
    <property type="term" value="C:ribosome"/>
    <property type="evidence" value="ECO:0007669"/>
    <property type="project" value="UniProtKB-KW"/>
</dbReference>
<dbReference type="ExpressionAtlas" id="E0R984">
    <property type="expression patterns" value="baseline and differential"/>
</dbReference>
<dbReference type="InterPro" id="IPR045077">
    <property type="entry name" value="L3_arc_euk"/>
</dbReference>
<dbReference type="EMBL" id="BT125652">
    <property type="protein sequence ID" value="ADN07433.1"/>
    <property type="molecule type" value="mRNA"/>
</dbReference>
<dbReference type="OrthoDB" id="1611972at2759"/>
<organism evidence="5">
    <name type="scientific">Drosophila melanogaster</name>
    <name type="common">Fruit fly</name>
    <dbReference type="NCBI Taxonomy" id="7227"/>
    <lineage>
        <taxon>Eukaryota</taxon>
        <taxon>Metazoa</taxon>
        <taxon>Ecdysozoa</taxon>
        <taxon>Arthropoda</taxon>
        <taxon>Hexapoda</taxon>
        <taxon>Insecta</taxon>
        <taxon>Pterygota</taxon>
        <taxon>Neoptera</taxon>
        <taxon>Endopterygota</taxon>
        <taxon>Diptera</taxon>
        <taxon>Brachycera</taxon>
        <taxon>Muscomorpha</taxon>
        <taxon>Ephydroidea</taxon>
        <taxon>Drosophilidae</taxon>
        <taxon>Drosophila</taxon>
        <taxon>Sophophora</taxon>
    </lineage>
</organism>
<dbReference type="InterPro" id="IPR000597">
    <property type="entry name" value="Ribosomal_uL3"/>
</dbReference>
<dbReference type="GO" id="GO:0006412">
    <property type="term" value="P:translation"/>
    <property type="evidence" value="ECO:0007669"/>
    <property type="project" value="InterPro"/>
</dbReference>
<name>E0R984_DROME</name>
<protein>
    <submittedName>
        <fullName evidence="5">RE73632p</fullName>
    </submittedName>
</protein>
<dbReference type="AlphaFoldDB" id="E0R984"/>
<proteinExistence type="evidence at transcript level"/>
<dbReference type="Gene3D" id="4.10.960.10">
    <property type="entry name" value="Ribosomal protein L3, domain 3"/>
    <property type="match status" value="1"/>
</dbReference>
<dbReference type="PROSITE" id="PS00474">
    <property type="entry name" value="RIBOSOMAL_L3"/>
    <property type="match status" value="1"/>
</dbReference>
<dbReference type="SUPFAM" id="SSF50447">
    <property type="entry name" value="Translation proteins"/>
    <property type="match status" value="1"/>
</dbReference>
<evidence type="ECO:0000256" key="1">
    <source>
        <dbReference type="ARBA" id="ARBA00006540"/>
    </source>
</evidence>
<keyword evidence="2 4" id="KW-0689">Ribosomal protein</keyword>
<dbReference type="InterPro" id="IPR044892">
    <property type="entry name" value="Ribosomal_L3_dom_3_arc_sf"/>
</dbReference>
<reference evidence="5" key="1">
    <citation type="submission" date="2010-09" db="EMBL/GenBank/DDBJ databases">
        <authorList>
            <person name="Carlson J."/>
            <person name="Booth B."/>
            <person name="Frise E."/>
            <person name="Park S."/>
            <person name="Wan K."/>
            <person name="Yu C."/>
            <person name="Celniker S."/>
        </authorList>
    </citation>
    <scope>NUCLEOTIDE SEQUENCE</scope>
    <source>
        <strain evidence="5">Berkeley</strain>
    </source>
</reference>